<dbReference type="GO" id="GO:0003993">
    <property type="term" value="F:acid phosphatase activity"/>
    <property type="evidence" value="ECO:0000318"/>
    <property type="project" value="GO_Central"/>
</dbReference>
<feature type="domain" description="Calcineurin-like phosphoesterase" evidence="8">
    <location>
        <begin position="45"/>
        <end position="184"/>
    </location>
</feature>
<dbReference type="HOGENOM" id="CLU_043332_3_0_1"/>
<comment type="subunit">
    <text evidence="4">Homodimer.</text>
</comment>
<dbReference type="Pfam" id="PF00149">
    <property type="entry name" value="Metallophos"/>
    <property type="match status" value="2"/>
</dbReference>
<name>M4E7T9_BRACM</name>
<comment type="catalytic activity">
    <reaction evidence="1">
        <text>a phosphate monoester + H2O = an alcohol + phosphate</text>
        <dbReference type="Rhea" id="RHEA:15017"/>
        <dbReference type="ChEBI" id="CHEBI:15377"/>
        <dbReference type="ChEBI" id="CHEBI:30879"/>
        <dbReference type="ChEBI" id="CHEBI:43474"/>
        <dbReference type="ChEBI" id="CHEBI:67140"/>
        <dbReference type="EC" id="3.1.3.2"/>
    </reaction>
</comment>
<evidence type="ECO:0000256" key="5">
    <source>
        <dbReference type="ARBA" id="ARBA00012646"/>
    </source>
</evidence>
<evidence type="ECO:0000313" key="9">
    <source>
        <dbReference type="EnsemblPlants" id="Bra024845.1-P"/>
    </source>
</evidence>
<dbReference type="eggNOG" id="KOG2679">
    <property type="taxonomic scope" value="Eukaryota"/>
</dbReference>
<dbReference type="Gramene" id="Bra024845.1">
    <property type="protein sequence ID" value="Bra024845.1-P"/>
    <property type="gene ID" value="Bra024845"/>
</dbReference>
<evidence type="ECO:0000256" key="6">
    <source>
        <dbReference type="ARBA" id="ARBA00022729"/>
    </source>
</evidence>
<evidence type="ECO:0000313" key="10">
    <source>
        <dbReference type="Proteomes" id="UP000011750"/>
    </source>
</evidence>
<evidence type="ECO:0000256" key="1">
    <source>
        <dbReference type="ARBA" id="ARBA00000032"/>
    </source>
</evidence>
<keyword evidence="7" id="KW-0378">Hydrolase</keyword>
<feature type="domain" description="Calcineurin-like phosphoesterase" evidence="8">
    <location>
        <begin position="297"/>
        <end position="386"/>
    </location>
</feature>
<dbReference type="STRING" id="51351.M4E7T9"/>
<dbReference type="AlphaFoldDB" id="M4E7T9"/>
<dbReference type="InParanoid" id="M4E7T9"/>
<dbReference type="InterPro" id="IPR029052">
    <property type="entry name" value="Metallo-depent_PP-like"/>
</dbReference>
<proteinExistence type="inferred from homology"/>
<dbReference type="InterPro" id="IPR051558">
    <property type="entry name" value="Metallophosphoesterase_PAP"/>
</dbReference>
<dbReference type="GO" id="GO:0008198">
    <property type="term" value="F:ferrous iron binding"/>
    <property type="evidence" value="ECO:0000318"/>
    <property type="project" value="GO_Central"/>
</dbReference>
<dbReference type="InterPro" id="IPR024927">
    <property type="entry name" value="Acid_PPase"/>
</dbReference>
<dbReference type="PANTHER" id="PTHR10161:SF52">
    <property type="entry name" value="ACID PHOSPHATASE"/>
    <property type="match status" value="1"/>
</dbReference>
<evidence type="ECO:0000256" key="7">
    <source>
        <dbReference type="ARBA" id="ARBA00022801"/>
    </source>
</evidence>
<protein>
    <recommendedName>
        <fullName evidence="5">acid phosphatase</fullName>
        <ecNumber evidence="5">3.1.3.2</ecNumber>
    </recommendedName>
</protein>
<evidence type="ECO:0000256" key="3">
    <source>
        <dbReference type="ARBA" id="ARBA00008723"/>
    </source>
</evidence>
<dbReference type="EnsemblPlants" id="Bra024845.1">
    <property type="protein sequence ID" value="Bra024845.1-P"/>
    <property type="gene ID" value="Bra024845"/>
</dbReference>
<keyword evidence="6" id="KW-0732">Signal</keyword>
<comment type="similarity">
    <text evidence="3">Belongs to the metallophosphoesterase superfamily. Purple acid phosphatase family.</text>
</comment>
<dbReference type="OMA" id="SYICSDD"/>
<reference evidence="9 10" key="1">
    <citation type="journal article" date="2011" name="Nat. Genet.">
        <title>The genome of the mesopolyploid crop species Brassica rapa.</title>
        <authorList>
            <consortium name="Brassica rapa Genome Sequencing Project Consortium"/>
            <person name="Wang X."/>
            <person name="Wang H."/>
            <person name="Wang J."/>
            <person name="Sun R."/>
            <person name="Wu J."/>
            <person name="Liu S."/>
            <person name="Bai Y."/>
            <person name="Mun J.H."/>
            <person name="Bancroft I."/>
            <person name="Cheng F."/>
            <person name="Huang S."/>
            <person name="Li X."/>
            <person name="Hua W."/>
            <person name="Wang J."/>
            <person name="Wang X."/>
            <person name="Freeling M."/>
            <person name="Pires J.C."/>
            <person name="Paterson A.H."/>
            <person name="Chalhoub B."/>
            <person name="Wang B."/>
            <person name="Hayward A."/>
            <person name="Sharpe A.G."/>
            <person name="Park B.S."/>
            <person name="Weisshaar B."/>
            <person name="Liu B."/>
            <person name="Li B."/>
            <person name="Liu B."/>
            <person name="Tong C."/>
            <person name="Song C."/>
            <person name="Duran C."/>
            <person name="Peng C."/>
            <person name="Geng C."/>
            <person name="Koh C."/>
            <person name="Lin C."/>
            <person name="Edwards D."/>
            <person name="Mu D."/>
            <person name="Shen D."/>
            <person name="Soumpourou E."/>
            <person name="Li F."/>
            <person name="Fraser F."/>
            <person name="Conant G."/>
            <person name="Lassalle G."/>
            <person name="King G.J."/>
            <person name="Bonnema G."/>
            <person name="Tang H."/>
            <person name="Wang H."/>
            <person name="Belcram H."/>
            <person name="Zhou H."/>
            <person name="Hirakawa H."/>
            <person name="Abe H."/>
            <person name="Guo H."/>
            <person name="Wang H."/>
            <person name="Jin H."/>
            <person name="Parkin I.A."/>
            <person name="Batley J."/>
            <person name="Kim J.S."/>
            <person name="Just J."/>
            <person name="Li J."/>
            <person name="Xu J."/>
            <person name="Deng J."/>
            <person name="Kim J.A."/>
            <person name="Li J."/>
            <person name="Yu J."/>
            <person name="Meng J."/>
            <person name="Wang J."/>
            <person name="Min J."/>
            <person name="Poulain J."/>
            <person name="Wang J."/>
            <person name="Hatakeyama K."/>
            <person name="Wu K."/>
            <person name="Wang L."/>
            <person name="Fang L."/>
            <person name="Trick M."/>
            <person name="Links M.G."/>
            <person name="Zhao M."/>
            <person name="Jin M."/>
            <person name="Ramchiary N."/>
            <person name="Drou N."/>
            <person name="Berkman P.J."/>
            <person name="Cai Q."/>
            <person name="Huang Q."/>
            <person name="Li R."/>
            <person name="Tabata S."/>
            <person name="Cheng S."/>
            <person name="Zhang S."/>
            <person name="Zhang S."/>
            <person name="Huang S."/>
            <person name="Sato S."/>
            <person name="Sun S."/>
            <person name="Kwon S.J."/>
            <person name="Choi S.R."/>
            <person name="Lee T.H."/>
            <person name="Fan W."/>
            <person name="Zhao X."/>
            <person name="Tan X."/>
            <person name="Xu X."/>
            <person name="Wang Y."/>
            <person name="Qiu Y."/>
            <person name="Yin Y."/>
            <person name="Li Y."/>
            <person name="Du Y."/>
            <person name="Liao Y."/>
            <person name="Lim Y."/>
            <person name="Narusaka Y."/>
            <person name="Wang Y."/>
            <person name="Wang Z."/>
            <person name="Li Z."/>
            <person name="Wang Z."/>
            <person name="Xiong Z."/>
            <person name="Zhang Z."/>
        </authorList>
    </citation>
    <scope>NUCLEOTIDE SEQUENCE [LARGE SCALE GENOMIC DNA]</scope>
    <source>
        <strain evidence="9 10">cv. Chiifu-401-42</strain>
    </source>
</reference>
<sequence>MDTMRDKPIKFSSSVFCLIILLSVYNSRAELRRLVQPPKSDGTLSFLVVGDWGRRGSYNQSQVARQMGKTGMNLNIDFVISTGDNFYDDGITSPYDCQFQDSFTNIYTAPSLQKPWYNVLGNHDYRGNVDAQISPILKDLDCRWVCLRSYVVNADIVDIFFIDTTPFVDKYFDEPKDHVYDWSGVLPRNKYLNNLLALERLEHPVTKSDGSLNILVVGDWGRQGCFNQSLVAHQMGIVGEQLDIDYVISVGDNFYDDGLKGDTDPAFEASFSHIYTHPSLQKQWYSGMVELFFVDTNPFVEQYFTDPEDHTYDWSNVLPRDRYISNLLHDLDLAMKKSRATWKFVVGHHGIKTAGEHGVTQELVDQLLPILEENKVDVYMNGHDHCLQHIGSDGGIQFLTSGGGSKAWRGVILPWDPKELKLYYDGQGFMSLHITHSQAKFIYYDISGNVLHQFTLSK</sequence>
<dbReference type="InterPro" id="IPR004843">
    <property type="entry name" value="Calcineurin-like_PHP"/>
</dbReference>
<dbReference type="Proteomes" id="UP000011750">
    <property type="component" value="Chromosome A06"/>
</dbReference>
<dbReference type="PANTHER" id="PTHR10161">
    <property type="entry name" value="TARTRATE-RESISTANT ACID PHOSPHATASE TYPE 5"/>
    <property type="match status" value="1"/>
</dbReference>
<organism evidence="9 10">
    <name type="scientific">Brassica campestris</name>
    <name type="common">Field mustard</name>
    <dbReference type="NCBI Taxonomy" id="3711"/>
    <lineage>
        <taxon>Eukaryota</taxon>
        <taxon>Viridiplantae</taxon>
        <taxon>Streptophyta</taxon>
        <taxon>Embryophyta</taxon>
        <taxon>Tracheophyta</taxon>
        <taxon>Spermatophyta</taxon>
        <taxon>Magnoliopsida</taxon>
        <taxon>eudicotyledons</taxon>
        <taxon>Gunneridae</taxon>
        <taxon>Pentapetalae</taxon>
        <taxon>rosids</taxon>
        <taxon>malvids</taxon>
        <taxon>Brassicales</taxon>
        <taxon>Brassicaceae</taxon>
        <taxon>Brassiceae</taxon>
        <taxon>Brassica</taxon>
    </lineage>
</organism>
<reference evidence="9" key="3">
    <citation type="submission" date="2023-03" db="UniProtKB">
        <authorList>
            <consortium name="EnsemblPlants"/>
        </authorList>
    </citation>
    <scope>IDENTIFICATION</scope>
    <source>
        <strain evidence="9">cv. Chiifu-401-42</strain>
    </source>
</reference>
<evidence type="ECO:0000259" key="8">
    <source>
        <dbReference type="Pfam" id="PF00149"/>
    </source>
</evidence>
<keyword evidence="10" id="KW-1185">Reference proteome</keyword>
<reference evidence="9 10" key="2">
    <citation type="journal article" date="2018" name="Hortic Res">
        <title>Improved Brassica rapa reference genome by single-molecule sequencing and chromosome conformation capture technologies.</title>
        <authorList>
            <person name="Zhang L."/>
            <person name="Cai X."/>
            <person name="Wu J."/>
            <person name="Liu M."/>
            <person name="Grob S."/>
            <person name="Cheng F."/>
            <person name="Liang J."/>
            <person name="Cai C."/>
            <person name="Liu Z."/>
            <person name="Liu B."/>
            <person name="Wang F."/>
            <person name="Li S."/>
            <person name="Liu F."/>
            <person name="Li X."/>
            <person name="Cheng L."/>
            <person name="Yang W."/>
            <person name="Li M.H."/>
            <person name="Grossniklaus U."/>
            <person name="Zheng H."/>
            <person name="Wang X."/>
        </authorList>
    </citation>
    <scope>NUCLEOTIDE SEQUENCE [LARGE SCALE GENOMIC DNA]</scope>
    <source>
        <strain evidence="9 10">cv. Chiifu-401-42</strain>
    </source>
</reference>
<dbReference type="EC" id="3.1.3.2" evidence="5"/>
<comment type="cofactor">
    <cofactor evidence="2">
        <name>Zn(2+)</name>
        <dbReference type="ChEBI" id="CHEBI:29105"/>
    </cofactor>
</comment>
<dbReference type="Gene3D" id="3.60.21.10">
    <property type="match status" value="3"/>
</dbReference>
<evidence type="ECO:0000256" key="2">
    <source>
        <dbReference type="ARBA" id="ARBA00001947"/>
    </source>
</evidence>
<dbReference type="SUPFAM" id="SSF56300">
    <property type="entry name" value="Metallo-dependent phosphatases"/>
    <property type="match status" value="2"/>
</dbReference>
<dbReference type="CDD" id="cd07378">
    <property type="entry name" value="MPP_ACP5"/>
    <property type="match status" value="1"/>
</dbReference>
<accession>M4E7T9</accession>
<evidence type="ECO:0000256" key="4">
    <source>
        <dbReference type="ARBA" id="ARBA00011738"/>
    </source>
</evidence>
<dbReference type="GO" id="GO:0008199">
    <property type="term" value="F:ferric iron binding"/>
    <property type="evidence" value="ECO:0000318"/>
    <property type="project" value="GO_Central"/>
</dbReference>